<dbReference type="Proteomes" id="UP000887565">
    <property type="component" value="Unplaced"/>
</dbReference>
<evidence type="ECO:0000256" key="1">
    <source>
        <dbReference type="SAM" id="MobiDB-lite"/>
    </source>
</evidence>
<proteinExistence type="predicted"/>
<sequence length="153" mass="16959">MARQQHTSQFRIGLNIIQNLIYQNDREIRLFLTSISVTPDQSESASEAEIEIDVNRVTAAVPSGVDGDARVGPNGQSLAGVRVFLDENPGRWFHTLPSRRFYGSSSTDNKVCRPKVRKRRTGCGKSGSRIMPDKGRPPGSFRGGRRRAGICRC</sequence>
<name>A0A915KMX3_ROMCU</name>
<evidence type="ECO:0000313" key="2">
    <source>
        <dbReference type="Proteomes" id="UP000887565"/>
    </source>
</evidence>
<organism evidence="2 3">
    <name type="scientific">Romanomermis culicivorax</name>
    <name type="common">Nematode worm</name>
    <dbReference type="NCBI Taxonomy" id="13658"/>
    <lineage>
        <taxon>Eukaryota</taxon>
        <taxon>Metazoa</taxon>
        <taxon>Ecdysozoa</taxon>
        <taxon>Nematoda</taxon>
        <taxon>Enoplea</taxon>
        <taxon>Dorylaimia</taxon>
        <taxon>Mermithida</taxon>
        <taxon>Mermithoidea</taxon>
        <taxon>Mermithidae</taxon>
        <taxon>Romanomermis</taxon>
    </lineage>
</organism>
<evidence type="ECO:0000313" key="3">
    <source>
        <dbReference type="WBParaSite" id="nRc.2.0.1.t39116-RA"/>
    </source>
</evidence>
<dbReference type="AlphaFoldDB" id="A0A915KMX3"/>
<feature type="region of interest" description="Disordered" evidence="1">
    <location>
        <begin position="119"/>
        <end position="143"/>
    </location>
</feature>
<keyword evidence="2" id="KW-1185">Reference proteome</keyword>
<reference evidence="3" key="1">
    <citation type="submission" date="2022-11" db="UniProtKB">
        <authorList>
            <consortium name="WormBaseParasite"/>
        </authorList>
    </citation>
    <scope>IDENTIFICATION</scope>
</reference>
<protein>
    <submittedName>
        <fullName evidence="3">Uncharacterized protein</fullName>
    </submittedName>
</protein>
<accession>A0A915KMX3</accession>
<dbReference type="WBParaSite" id="nRc.2.0.1.t39116-RA">
    <property type="protein sequence ID" value="nRc.2.0.1.t39116-RA"/>
    <property type="gene ID" value="nRc.2.0.1.g39116"/>
</dbReference>